<evidence type="ECO:0000256" key="3">
    <source>
        <dbReference type="ARBA" id="ARBA00022481"/>
    </source>
</evidence>
<dbReference type="Proteomes" id="UP000237073">
    <property type="component" value="Unassembled WGS sequence"/>
</dbReference>
<dbReference type="AlphaFoldDB" id="A0A2P5GTS0"/>
<evidence type="ECO:0000256" key="11">
    <source>
        <dbReference type="PROSITE-ProRule" id="PRU00284"/>
    </source>
</evidence>
<dbReference type="GO" id="GO:0007165">
    <property type="term" value="P:signal transduction"/>
    <property type="evidence" value="ECO:0007669"/>
    <property type="project" value="UniProtKB-KW"/>
</dbReference>
<comment type="similarity">
    <text evidence="10">Belongs to the methyl-accepting chemotaxis (MCP) protein family.</text>
</comment>
<evidence type="ECO:0000256" key="9">
    <source>
        <dbReference type="ARBA" id="ARBA00023224"/>
    </source>
</evidence>
<evidence type="ECO:0000256" key="6">
    <source>
        <dbReference type="ARBA" id="ARBA00022692"/>
    </source>
</evidence>
<evidence type="ECO:0000256" key="4">
    <source>
        <dbReference type="ARBA" id="ARBA00022500"/>
    </source>
</evidence>
<protein>
    <submittedName>
        <fullName evidence="16">Methyl-accepting chemotaxis protein</fullName>
    </submittedName>
</protein>
<dbReference type="Proteomes" id="UP000247005">
    <property type="component" value="Unassembled WGS sequence"/>
</dbReference>
<dbReference type="PANTHER" id="PTHR43531:SF14">
    <property type="entry name" value="METHYL-ACCEPTING CHEMOTAXIS PROTEIN I-RELATED"/>
    <property type="match status" value="1"/>
</dbReference>
<dbReference type="Gene3D" id="1.10.287.950">
    <property type="entry name" value="Methyl-accepting chemotaxis protein"/>
    <property type="match status" value="1"/>
</dbReference>
<evidence type="ECO:0000313" key="18">
    <source>
        <dbReference type="Proteomes" id="UP000247005"/>
    </source>
</evidence>
<feature type="domain" description="HAMP" evidence="14">
    <location>
        <begin position="224"/>
        <end position="278"/>
    </location>
</feature>
<feature type="transmembrane region" description="Helical" evidence="12">
    <location>
        <begin position="203"/>
        <end position="222"/>
    </location>
</feature>
<keyword evidence="17" id="KW-1185">Reference proteome</keyword>
<name>A0A2P5GTS0_9ENTR</name>
<evidence type="ECO:0000259" key="14">
    <source>
        <dbReference type="PROSITE" id="PS50885"/>
    </source>
</evidence>
<reference evidence="17 18" key="1">
    <citation type="submission" date="2018-01" db="EMBL/GenBank/DDBJ databases">
        <title>Superficieibacter electus gen. nov., sp. nov., an extended-spectrum beta-lactamase possessing member of the Enterobacteriaceae family, isolated from intensive care unit surfaces.</title>
        <authorList>
            <person name="Potter R.F."/>
            <person name="D'Souza A.W."/>
        </authorList>
    </citation>
    <scope>NUCLEOTIDE SEQUENCE [LARGE SCALE GENOMIC DNA]</scope>
    <source>
        <strain evidence="16 18">BP-1</strain>
        <strain evidence="15 17">BP-2</strain>
    </source>
</reference>
<keyword evidence="6 12" id="KW-0812">Transmembrane</keyword>
<evidence type="ECO:0000256" key="7">
    <source>
        <dbReference type="ARBA" id="ARBA00022989"/>
    </source>
</evidence>
<dbReference type="PROSITE" id="PS50885">
    <property type="entry name" value="HAMP"/>
    <property type="match status" value="1"/>
</dbReference>
<sequence>MNLTQIFRRFMQRITPRQFGLLAGILCIIGLFSALQISSSLLLSHSLHNARQNEQRNQQTHLQQLKVDEARVALLTASDLFNRAGVWFMQDRDTGSVGSWNGLLDDAQAALVHSQKAWQAWRALNPPEDEALISSYQLFYGAIKEQADALAKTQSIDAFFAVPVQAFQSDFNDNYARFQQASEQRAGEGRQTLMNSLASLQTLFLLAPALLLVIAVAVWLGMSRWVIIPLRRLISHINRLAAGDLSAPLPPVRRFNREIDQLSLSIGEMQTGLQQLVMQVNEATTSMVSHIHHLAEGNQTLYQHAVKQTRELDEVTTHIATLESHVEGSTGYAQQASQRADEARQVVSGGDRMMETVNQSMREIVDRSAEMRGIVTLIDNVAFQTNILALNAAIEAAHAGEQGRGFAVVAKEVGLLARKSSHSTQTIQQLINHSLQGIEDGSKAVTRLEDNLQQVTGLVGKLSSLLTDISDATLSQGESIHQMTRQLHALNLVARQTGDLVTHASRASQQLQDDSQQLTLAVTRFRLPA</sequence>
<evidence type="ECO:0000256" key="2">
    <source>
        <dbReference type="ARBA" id="ARBA00022475"/>
    </source>
</evidence>
<dbReference type="Gene3D" id="1.20.120.30">
    <property type="entry name" value="Aspartate receptor, ligand-binding domain"/>
    <property type="match status" value="1"/>
</dbReference>
<accession>A0A2P5GTS0</accession>
<comment type="caution">
    <text evidence="16">The sequence shown here is derived from an EMBL/GenBank/DDBJ whole genome shotgun (WGS) entry which is preliminary data.</text>
</comment>
<comment type="subcellular location">
    <subcellularLocation>
        <location evidence="1">Cell inner membrane</location>
        <topology evidence="1">Multi-pass membrane protein</topology>
    </subcellularLocation>
</comment>
<evidence type="ECO:0000259" key="13">
    <source>
        <dbReference type="PROSITE" id="PS50111"/>
    </source>
</evidence>
<keyword evidence="9 11" id="KW-0807">Transducer</keyword>
<dbReference type="CDD" id="cd19407">
    <property type="entry name" value="Tar_Tsr_sensor"/>
    <property type="match status" value="1"/>
</dbReference>
<dbReference type="InterPro" id="IPR003660">
    <property type="entry name" value="HAMP_dom"/>
</dbReference>
<evidence type="ECO:0000313" key="17">
    <source>
        <dbReference type="Proteomes" id="UP000237073"/>
    </source>
</evidence>
<keyword evidence="4" id="KW-0145">Chemotaxis</keyword>
<keyword evidence="2" id="KW-1003">Cell membrane</keyword>
<dbReference type="InterPro" id="IPR004090">
    <property type="entry name" value="Chemotax_Me-accpt_rcpt"/>
</dbReference>
<dbReference type="InterPro" id="IPR003122">
    <property type="entry name" value="Tar_rcpt_lig-bd"/>
</dbReference>
<dbReference type="SMART" id="SM00304">
    <property type="entry name" value="HAMP"/>
    <property type="match status" value="1"/>
</dbReference>
<keyword evidence="8 12" id="KW-0472">Membrane</keyword>
<dbReference type="PANTHER" id="PTHR43531">
    <property type="entry name" value="PROTEIN ICFG"/>
    <property type="match status" value="1"/>
</dbReference>
<dbReference type="GO" id="GO:0005886">
    <property type="term" value="C:plasma membrane"/>
    <property type="evidence" value="ECO:0007669"/>
    <property type="project" value="UniProtKB-SubCell"/>
</dbReference>
<dbReference type="EMBL" id="PQGE01000002">
    <property type="protein sequence ID" value="POP47103.1"/>
    <property type="molecule type" value="Genomic_DNA"/>
</dbReference>
<dbReference type="SUPFAM" id="SSF58104">
    <property type="entry name" value="Methyl-accepting chemotaxis protein (MCP) signaling domain"/>
    <property type="match status" value="1"/>
</dbReference>
<dbReference type="InterPro" id="IPR035440">
    <property type="entry name" value="4HB_MCP_dom_sf"/>
</dbReference>
<dbReference type="SUPFAM" id="SSF47170">
    <property type="entry name" value="Aspartate receptor, ligand-binding domain"/>
    <property type="match status" value="1"/>
</dbReference>
<dbReference type="InterPro" id="IPR004089">
    <property type="entry name" value="MCPsignal_dom"/>
</dbReference>
<dbReference type="GO" id="GO:0004888">
    <property type="term" value="F:transmembrane signaling receptor activity"/>
    <property type="evidence" value="ECO:0007669"/>
    <property type="project" value="InterPro"/>
</dbReference>
<evidence type="ECO:0000256" key="1">
    <source>
        <dbReference type="ARBA" id="ARBA00004429"/>
    </source>
</evidence>
<dbReference type="InterPro" id="IPR051310">
    <property type="entry name" value="MCP_chemotaxis"/>
</dbReference>
<keyword evidence="5" id="KW-0997">Cell inner membrane</keyword>
<dbReference type="Pfam" id="PF00672">
    <property type="entry name" value="HAMP"/>
    <property type="match status" value="1"/>
</dbReference>
<organism evidence="16 18">
    <name type="scientific">Superficieibacter electus</name>
    <dbReference type="NCBI Taxonomy" id="2022662"/>
    <lineage>
        <taxon>Bacteria</taxon>
        <taxon>Pseudomonadati</taxon>
        <taxon>Pseudomonadota</taxon>
        <taxon>Gammaproteobacteria</taxon>
        <taxon>Enterobacterales</taxon>
        <taxon>Enterobacteriaceae</taxon>
        <taxon>Superficieibacter</taxon>
    </lineage>
</organism>
<evidence type="ECO:0000256" key="10">
    <source>
        <dbReference type="ARBA" id="ARBA00029447"/>
    </source>
</evidence>
<evidence type="ECO:0000313" key="15">
    <source>
        <dbReference type="EMBL" id="POP47103.1"/>
    </source>
</evidence>
<keyword evidence="3" id="KW-0488">Methylation</keyword>
<proteinExistence type="inferred from homology"/>
<gene>
    <name evidence="16" type="ORF">CHU32_03950</name>
    <name evidence="15" type="ORF">CHU33_02400</name>
</gene>
<dbReference type="OrthoDB" id="6500821at2"/>
<dbReference type="Pfam" id="PF00015">
    <property type="entry name" value="MCPsignal"/>
    <property type="match status" value="1"/>
</dbReference>
<dbReference type="GO" id="GO:0006935">
    <property type="term" value="P:chemotaxis"/>
    <property type="evidence" value="ECO:0007669"/>
    <property type="project" value="UniProtKB-KW"/>
</dbReference>
<evidence type="ECO:0000313" key="16">
    <source>
        <dbReference type="EMBL" id="POP49949.1"/>
    </source>
</evidence>
<evidence type="ECO:0000256" key="8">
    <source>
        <dbReference type="ARBA" id="ARBA00023136"/>
    </source>
</evidence>
<dbReference type="RefSeq" id="WP_103674497.1">
    <property type="nucleotide sequence ID" value="NZ_PQGD01000003.1"/>
</dbReference>
<keyword evidence="7 12" id="KW-1133">Transmembrane helix</keyword>
<feature type="domain" description="Methyl-accepting transducer" evidence="13">
    <location>
        <begin position="283"/>
        <end position="512"/>
    </location>
</feature>
<evidence type="ECO:0000256" key="12">
    <source>
        <dbReference type="SAM" id="Phobius"/>
    </source>
</evidence>
<dbReference type="PRINTS" id="PR00260">
    <property type="entry name" value="CHEMTRNSDUCR"/>
</dbReference>
<dbReference type="Pfam" id="PF02203">
    <property type="entry name" value="TarH"/>
    <property type="match status" value="1"/>
</dbReference>
<dbReference type="CDD" id="cd06225">
    <property type="entry name" value="HAMP"/>
    <property type="match status" value="1"/>
</dbReference>
<dbReference type="PROSITE" id="PS50111">
    <property type="entry name" value="CHEMOTAXIS_TRANSDUC_2"/>
    <property type="match status" value="1"/>
</dbReference>
<evidence type="ECO:0000256" key="5">
    <source>
        <dbReference type="ARBA" id="ARBA00022519"/>
    </source>
</evidence>
<dbReference type="EMBL" id="PQGD01000003">
    <property type="protein sequence ID" value="POP49949.1"/>
    <property type="molecule type" value="Genomic_DNA"/>
</dbReference>
<dbReference type="SMART" id="SM00283">
    <property type="entry name" value="MA"/>
    <property type="match status" value="1"/>
</dbReference>